<dbReference type="GO" id="GO:0005886">
    <property type="term" value="C:plasma membrane"/>
    <property type="evidence" value="ECO:0007669"/>
    <property type="project" value="UniProtKB-SubCell"/>
</dbReference>
<name>A0A1G6IZL9_9GAMM</name>
<evidence type="ECO:0000256" key="3">
    <source>
        <dbReference type="ARBA" id="ARBA00022448"/>
    </source>
</evidence>
<evidence type="ECO:0000256" key="1">
    <source>
        <dbReference type="ARBA" id="ARBA00004651"/>
    </source>
</evidence>
<dbReference type="CDD" id="cd17320">
    <property type="entry name" value="MFS_MdfA_MDR_like"/>
    <property type="match status" value="1"/>
</dbReference>
<feature type="transmembrane region" description="Helical" evidence="8">
    <location>
        <begin position="137"/>
        <end position="162"/>
    </location>
</feature>
<comment type="subcellular location">
    <subcellularLocation>
        <location evidence="8">Cell inner membrane</location>
        <topology evidence="8">Multi-pass membrane protein</topology>
    </subcellularLocation>
    <subcellularLocation>
        <location evidence="1">Cell membrane</location>
        <topology evidence="1">Multi-pass membrane protein</topology>
    </subcellularLocation>
</comment>
<dbReference type="InterPro" id="IPR036259">
    <property type="entry name" value="MFS_trans_sf"/>
</dbReference>
<dbReference type="Proteomes" id="UP000242317">
    <property type="component" value="Unassembled WGS sequence"/>
</dbReference>
<dbReference type="PROSITE" id="PS50850">
    <property type="entry name" value="MFS"/>
    <property type="match status" value="1"/>
</dbReference>
<evidence type="ECO:0000256" key="6">
    <source>
        <dbReference type="ARBA" id="ARBA00022989"/>
    </source>
</evidence>
<dbReference type="InterPro" id="IPR020846">
    <property type="entry name" value="MFS_dom"/>
</dbReference>
<dbReference type="SUPFAM" id="SSF103473">
    <property type="entry name" value="MFS general substrate transporter"/>
    <property type="match status" value="1"/>
</dbReference>
<keyword evidence="11" id="KW-1185">Reference proteome</keyword>
<feature type="transmembrane region" description="Helical" evidence="8">
    <location>
        <begin position="168"/>
        <end position="187"/>
    </location>
</feature>
<feature type="transmembrane region" description="Helical" evidence="8">
    <location>
        <begin position="104"/>
        <end position="125"/>
    </location>
</feature>
<dbReference type="InterPro" id="IPR011701">
    <property type="entry name" value="MFS"/>
</dbReference>
<feature type="transmembrane region" description="Helical" evidence="8">
    <location>
        <begin position="347"/>
        <end position="369"/>
    </location>
</feature>
<feature type="transmembrane region" description="Helical" evidence="8">
    <location>
        <begin position="375"/>
        <end position="393"/>
    </location>
</feature>
<dbReference type="PANTHER" id="PTHR23502:SF132">
    <property type="entry name" value="POLYAMINE TRANSPORTER 2-RELATED"/>
    <property type="match status" value="1"/>
</dbReference>
<dbReference type="RefSeq" id="WP_092617957.1">
    <property type="nucleotide sequence ID" value="NZ_FMYK01000003.1"/>
</dbReference>
<evidence type="ECO:0000256" key="8">
    <source>
        <dbReference type="RuleBase" id="RU365088"/>
    </source>
</evidence>
<comment type="similarity">
    <text evidence="2 8">Belongs to the major facilitator superfamily. Bcr/CmlA family.</text>
</comment>
<evidence type="ECO:0000256" key="7">
    <source>
        <dbReference type="ARBA" id="ARBA00023136"/>
    </source>
</evidence>
<evidence type="ECO:0000256" key="2">
    <source>
        <dbReference type="ARBA" id="ARBA00006236"/>
    </source>
</evidence>
<feature type="transmembrane region" description="Helical" evidence="8">
    <location>
        <begin position="48"/>
        <end position="67"/>
    </location>
</feature>
<dbReference type="Gene3D" id="1.20.1720.10">
    <property type="entry name" value="Multidrug resistance protein D"/>
    <property type="match status" value="1"/>
</dbReference>
<feature type="transmembrane region" description="Helical" evidence="8">
    <location>
        <begin position="310"/>
        <end position="335"/>
    </location>
</feature>
<sequence length="404" mass="43343">MTTATKTQYSFQWIALLGLLTALGPLSIDMYMPALPEMAVEFGTTTISISNSIPAYFLGLALGQLFYGSLSDRIGRKPPLYIGLVIYCIGSILCIFAHSEWALIGARVLQALGGCVGVVMARAAIRDSLDVRTSAQALAHMAMILGIAPIIAPLLGSVLIQFFSWHSIFIILALVGLMALACVHYFFKETLPVERRLNLNLSQVFILYGNILKDRSFRTPLLAMTGFSGMMYCYLTSASALFMESLGFNQHQFALAFGLNAFGIMLFSFANSKIVKKVGPLALLHFGGTLQFVGAILLMLNAFAINVGTAGILIALFMVVAGLGFTGPNATALALSEQQSRAGTASALMGSLQFAVGLFSGVLLSLFAGSVLQNMALTMTIFAIFGLVCVYVMRVRAKRFALAK</sequence>
<organism evidence="10 11">
    <name type="scientific">Acinetobacter marinus</name>
    <dbReference type="NCBI Taxonomy" id="281375"/>
    <lineage>
        <taxon>Bacteria</taxon>
        <taxon>Pseudomonadati</taxon>
        <taxon>Pseudomonadota</taxon>
        <taxon>Gammaproteobacteria</taxon>
        <taxon>Moraxellales</taxon>
        <taxon>Moraxellaceae</taxon>
        <taxon>Acinetobacter</taxon>
    </lineage>
</organism>
<reference evidence="11" key="1">
    <citation type="submission" date="2016-09" db="EMBL/GenBank/DDBJ databases">
        <authorList>
            <person name="Varghese N."/>
            <person name="Submissions S."/>
        </authorList>
    </citation>
    <scope>NUCLEOTIDE SEQUENCE [LARGE SCALE GENOMIC DNA]</scope>
    <source>
        <strain evidence="11">ANC 3699</strain>
    </source>
</reference>
<keyword evidence="6 8" id="KW-1133">Transmembrane helix</keyword>
<feature type="transmembrane region" description="Helical" evidence="8">
    <location>
        <begin position="253"/>
        <end position="270"/>
    </location>
</feature>
<evidence type="ECO:0000256" key="4">
    <source>
        <dbReference type="ARBA" id="ARBA00022475"/>
    </source>
</evidence>
<evidence type="ECO:0000256" key="5">
    <source>
        <dbReference type="ARBA" id="ARBA00022692"/>
    </source>
</evidence>
<dbReference type="GO" id="GO:0042910">
    <property type="term" value="F:xenobiotic transmembrane transporter activity"/>
    <property type="evidence" value="ECO:0007669"/>
    <property type="project" value="InterPro"/>
</dbReference>
<dbReference type="PANTHER" id="PTHR23502">
    <property type="entry name" value="MAJOR FACILITATOR SUPERFAMILY"/>
    <property type="match status" value="1"/>
</dbReference>
<keyword evidence="4" id="KW-1003">Cell membrane</keyword>
<dbReference type="AlphaFoldDB" id="A0A1G6IZL9"/>
<dbReference type="OrthoDB" id="9814303at2"/>
<dbReference type="Pfam" id="PF07690">
    <property type="entry name" value="MFS_1"/>
    <property type="match status" value="1"/>
</dbReference>
<dbReference type="EMBL" id="FMYK01000003">
    <property type="protein sequence ID" value="SDC11934.1"/>
    <property type="molecule type" value="Genomic_DNA"/>
</dbReference>
<feature type="domain" description="Major facilitator superfamily (MFS) profile" evidence="9">
    <location>
        <begin position="10"/>
        <end position="398"/>
    </location>
</feature>
<feature type="transmembrane region" description="Helical" evidence="8">
    <location>
        <begin position="282"/>
        <end position="304"/>
    </location>
</feature>
<feature type="transmembrane region" description="Helical" evidence="8">
    <location>
        <begin position="221"/>
        <end position="241"/>
    </location>
</feature>
<dbReference type="GO" id="GO:1990961">
    <property type="term" value="P:xenobiotic detoxification by transmembrane export across the plasma membrane"/>
    <property type="evidence" value="ECO:0007669"/>
    <property type="project" value="InterPro"/>
</dbReference>
<dbReference type="NCBIfam" id="TIGR00710">
    <property type="entry name" value="efflux_Bcr_CflA"/>
    <property type="match status" value="1"/>
</dbReference>
<evidence type="ECO:0000313" key="10">
    <source>
        <dbReference type="EMBL" id="SDC11934.1"/>
    </source>
</evidence>
<dbReference type="InterPro" id="IPR004812">
    <property type="entry name" value="Efflux_drug-R_Bcr/CmlA"/>
</dbReference>
<keyword evidence="7 8" id="KW-0472">Membrane</keyword>
<feature type="transmembrane region" description="Helical" evidence="8">
    <location>
        <begin position="79"/>
        <end position="98"/>
    </location>
</feature>
<accession>A0A1G6IZL9</accession>
<keyword evidence="5 8" id="KW-0812">Transmembrane</keyword>
<keyword evidence="8" id="KW-0997">Cell inner membrane</keyword>
<gene>
    <name evidence="10" type="ORF">SAMN05421749_103192</name>
</gene>
<feature type="transmembrane region" description="Helical" evidence="8">
    <location>
        <begin position="9"/>
        <end position="28"/>
    </location>
</feature>
<evidence type="ECO:0000259" key="9">
    <source>
        <dbReference type="PROSITE" id="PS50850"/>
    </source>
</evidence>
<evidence type="ECO:0000313" key="11">
    <source>
        <dbReference type="Proteomes" id="UP000242317"/>
    </source>
</evidence>
<keyword evidence="3 8" id="KW-0813">Transport</keyword>
<protein>
    <recommendedName>
        <fullName evidence="8">Bcr/CflA family efflux transporter</fullName>
    </recommendedName>
</protein>
<dbReference type="FunFam" id="1.20.1720.10:FF:000005">
    <property type="entry name" value="Bcr/CflA family efflux transporter"/>
    <property type="match status" value="1"/>
</dbReference>
<proteinExistence type="inferred from homology"/>